<keyword evidence="1" id="KW-0472">Membrane</keyword>
<keyword evidence="3" id="KW-1185">Reference proteome</keyword>
<dbReference type="PATRIC" id="fig|935700.4.peg.2312"/>
<evidence type="ECO:0000313" key="2">
    <source>
        <dbReference type="EMBL" id="KIT15977.1"/>
    </source>
</evidence>
<keyword evidence="1" id="KW-1133">Transmembrane helix</keyword>
<evidence type="ECO:0000313" key="3">
    <source>
        <dbReference type="Proteomes" id="UP000032232"/>
    </source>
</evidence>
<name>A0A0D1CMG6_9RHOB</name>
<sequence length="61" mass="6314">MSDQSHPRLHWPRGLNFLLGGVVVAAIGLGVLLLAGPVDLGLFGAPDVRIDAPLSATASQR</sequence>
<organism evidence="2 3">
    <name type="scientific">Jannaschia aquimarina</name>
    <dbReference type="NCBI Taxonomy" id="935700"/>
    <lineage>
        <taxon>Bacteria</taxon>
        <taxon>Pseudomonadati</taxon>
        <taxon>Pseudomonadota</taxon>
        <taxon>Alphaproteobacteria</taxon>
        <taxon>Rhodobacterales</taxon>
        <taxon>Roseobacteraceae</taxon>
        <taxon>Jannaschia</taxon>
    </lineage>
</organism>
<dbReference type="EMBL" id="JYFE01000041">
    <property type="protein sequence ID" value="KIT15977.1"/>
    <property type="molecule type" value="Genomic_DNA"/>
</dbReference>
<gene>
    <name evidence="2" type="ORF">jaqu_22470</name>
</gene>
<reference evidence="2 3" key="1">
    <citation type="submission" date="2015-02" db="EMBL/GenBank/DDBJ databases">
        <title>Genome Sequence of Jannaschia aquimarina DSM28248, a member of the Roseobacter clade.</title>
        <authorList>
            <person name="Voget S."/>
            <person name="Daniel R."/>
        </authorList>
    </citation>
    <scope>NUCLEOTIDE SEQUENCE [LARGE SCALE GENOMIC DNA]</scope>
    <source>
        <strain evidence="2 3">GSW-M26</strain>
    </source>
</reference>
<dbReference type="Proteomes" id="UP000032232">
    <property type="component" value="Unassembled WGS sequence"/>
</dbReference>
<dbReference type="AlphaFoldDB" id="A0A0D1CMG6"/>
<feature type="transmembrane region" description="Helical" evidence="1">
    <location>
        <begin position="15"/>
        <end position="35"/>
    </location>
</feature>
<keyword evidence="1" id="KW-0812">Transmembrane</keyword>
<proteinExistence type="predicted"/>
<protein>
    <submittedName>
        <fullName evidence="2">Uncharacterized protein</fullName>
    </submittedName>
</protein>
<accession>A0A0D1CMG6</accession>
<dbReference type="STRING" id="935700.jaqu_22470"/>
<evidence type="ECO:0000256" key="1">
    <source>
        <dbReference type="SAM" id="Phobius"/>
    </source>
</evidence>
<comment type="caution">
    <text evidence="2">The sequence shown here is derived from an EMBL/GenBank/DDBJ whole genome shotgun (WGS) entry which is preliminary data.</text>
</comment>
<dbReference type="RefSeq" id="WP_141134326.1">
    <property type="nucleotide sequence ID" value="NZ_FZPF01000004.1"/>
</dbReference>